<protein>
    <submittedName>
        <fullName evidence="1">Transcriptional regulator</fullName>
    </submittedName>
</protein>
<proteinExistence type="predicted"/>
<gene>
    <name evidence="1" type="ORF">QO010_002314</name>
</gene>
<comment type="caution">
    <text evidence="1">The sequence shown here is derived from an EMBL/GenBank/DDBJ whole genome shotgun (WGS) entry which is preliminary data.</text>
</comment>
<dbReference type="RefSeq" id="WP_307349272.1">
    <property type="nucleotide sequence ID" value="NZ_JAUSVS010000003.1"/>
</dbReference>
<dbReference type="Gene3D" id="1.10.260.40">
    <property type="entry name" value="lambda repressor-like DNA-binding domains"/>
    <property type="match status" value="1"/>
</dbReference>
<sequence length="96" mass="10879">MARIFDQNPVAGLAGAVDYPQERPAGVRRRVVDMPDVKALRETLRMSQQEFSWAYRIPLATLKTWEQGRRQPDATAIAFLTAIERLPDEIRAALKA</sequence>
<accession>A0ABU0ITQ9</accession>
<reference evidence="1 2" key="1">
    <citation type="submission" date="2023-07" db="EMBL/GenBank/DDBJ databases">
        <title>Genomic Encyclopedia of Type Strains, Phase IV (KMG-IV): sequencing the most valuable type-strain genomes for metagenomic binning, comparative biology and taxonomic classification.</title>
        <authorList>
            <person name="Goeker M."/>
        </authorList>
    </citation>
    <scope>NUCLEOTIDE SEQUENCE [LARGE SCALE GENOMIC DNA]</scope>
    <source>
        <strain evidence="1 2">DSM 18695</strain>
    </source>
</reference>
<dbReference type="SUPFAM" id="SSF47413">
    <property type="entry name" value="lambda repressor-like DNA-binding domains"/>
    <property type="match status" value="1"/>
</dbReference>
<dbReference type="Proteomes" id="UP001228905">
    <property type="component" value="Unassembled WGS sequence"/>
</dbReference>
<organism evidence="1 2">
    <name type="scientific">Caulobacter ginsengisoli</name>
    <dbReference type="NCBI Taxonomy" id="400775"/>
    <lineage>
        <taxon>Bacteria</taxon>
        <taxon>Pseudomonadati</taxon>
        <taxon>Pseudomonadota</taxon>
        <taxon>Alphaproteobacteria</taxon>
        <taxon>Caulobacterales</taxon>
        <taxon>Caulobacteraceae</taxon>
        <taxon>Caulobacter</taxon>
    </lineage>
</organism>
<dbReference type="InterPro" id="IPR010982">
    <property type="entry name" value="Lambda_DNA-bd_dom_sf"/>
</dbReference>
<dbReference type="EMBL" id="JAUSVS010000003">
    <property type="protein sequence ID" value="MDQ0464533.1"/>
    <property type="molecule type" value="Genomic_DNA"/>
</dbReference>
<name>A0ABU0ITQ9_9CAUL</name>
<evidence type="ECO:0000313" key="2">
    <source>
        <dbReference type="Proteomes" id="UP001228905"/>
    </source>
</evidence>
<dbReference type="InterPro" id="IPR001387">
    <property type="entry name" value="Cro/C1-type_HTH"/>
</dbReference>
<dbReference type="CDD" id="cd00093">
    <property type="entry name" value="HTH_XRE"/>
    <property type="match status" value="1"/>
</dbReference>
<keyword evidence="2" id="KW-1185">Reference proteome</keyword>
<evidence type="ECO:0000313" key="1">
    <source>
        <dbReference type="EMBL" id="MDQ0464533.1"/>
    </source>
</evidence>